<evidence type="ECO:0000256" key="2">
    <source>
        <dbReference type="ARBA" id="ARBA00023277"/>
    </source>
</evidence>
<dbReference type="EMBL" id="REGC01000011">
    <property type="protein sequence ID" value="RMB58065.1"/>
    <property type="molecule type" value="Genomic_DNA"/>
</dbReference>
<dbReference type="OrthoDB" id="9791139at2"/>
<gene>
    <name evidence="6" type="primary">nagB</name>
    <name evidence="6" type="ORF">D9543_08370</name>
    <name evidence="5" type="ORF">GWO63_000155</name>
</gene>
<evidence type="ECO:0000259" key="4">
    <source>
        <dbReference type="Pfam" id="PF01182"/>
    </source>
</evidence>
<dbReference type="PROSITE" id="PS01161">
    <property type="entry name" value="GLC_GALNAC_ISOMERASE"/>
    <property type="match status" value="1"/>
</dbReference>
<dbReference type="GeneID" id="92745012"/>
<dbReference type="Gene3D" id="3.40.50.1360">
    <property type="match status" value="1"/>
</dbReference>
<protein>
    <recommendedName>
        <fullName evidence="3">Glucosamine-6-phosphate deaminase</fullName>
        <ecNumber evidence="3">3.5.99.6</ecNumber>
    </recommendedName>
</protein>
<evidence type="ECO:0000313" key="5">
    <source>
        <dbReference type="EMBL" id="MBM0242775.1"/>
    </source>
</evidence>
<dbReference type="AlphaFoldDB" id="A0A3M0GQH3"/>
<dbReference type="PANTHER" id="PTHR11280">
    <property type="entry name" value="GLUCOSAMINE-6-PHOSPHATE ISOMERASE"/>
    <property type="match status" value="1"/>
</dbReference>
<dbReference type="NCBIfam" id="TIGR00502">
    <property type="entry name" value="nagB"/>
    <property type="match status" value="1"/>
</dbReference>
<evidence type="ECO:0000313" key="6">
    <source>
        <dbReference type="EMBL" id="RMB58065.1"/>
    </source>
</evidence>
<keyword evidence="1 6" id="KW-0378">Hydrolase</keyword>
<reference evidence="5 8" key="2">
    <citation type="submission" date="2021-01" db="EMBL/GenBank/DDBJ databases">
        <title>Complete genome sequences of Corynebacterium macginleyi strains isolated from infectious keratitis.</title>
        <authorList>
            <person name="Sagerfors S."/>
            <person name="Poehlein A."/>
            <person name="Soderquist B."/>
            <person name="Bruggemann H."/>
        </authorList>
    </citation>
    <scope>NUCLEOTIDE SEQUENCE [LARGE SCALE GENOMIC DNA]</scope>
    <source>
        <strain evidence="5 8">12T220</strain>
    </source>
</reference>
<dbReference type="Pfam" id="PF01182">
    <property type="entry name" value="Glucosamine_iso"/>
    <property type="match status" value="1"/>
</dbReference>
<dbReference type="InterPro" id="IPR004547">
    <property type="entry name" value="Glucosamine6P_isomerase"/>
</dbReference>
<dbReference type="Proteomes" id="UP001518680">
    <property type="component" value="Unassembled WGS sequence"/>
</dbReference>
<dbReference type="RefSeq" id="WP_121911809.1">
    <property type="nucleotide sequence ID" value="NZ_CP068291.1"/>
</dbReference>
<dbReference type="InterPro" id="IPR006148">
    <property type="entry name" value="Glc/Gal-6P_isomerase"/>
</dbReference>
<comment type="caution">
    <text evidence="6">The sequence shown here is derived from an EMBL/GenBank/DDBJ whole genome shotgun (WGS) entry which is preliminary data.</text>
</comment>
<sequence length="254" mass="27762">MDILIRSTPAEVAAAAADIFVRYANAGATLGLATGSTPVPLYQELVARCERGEVSFARSRAFLLDEYVGLDRTHEQSYYSTIRRVFTSHVDFNDELVQSPEGDAADPDCAAASYDQAIRHAGGIDIQLLGIGGNGHIGFNEPSSSLQSRTRRQTLHPRTVHDNARFFENTDSVPRYALTQGLATISEARHLLLLATGAGKATAVRNMVEGPLSAHCPASILQLHPRATVILDEDAASQLEDNEYYRFVDEHRPR</sequence>
<feature type="domain" description="Glucosamine/galactosamine-6-phosphate isomerase" evidence="4">
    <location>
        <begin position="11"/>
        <end position="222"/>
    </location>
</feature>
<keyword evidence="2" id="KW-0119">Carbohydrate metabolism</keyword>
<reference evidence="6 7" key="1">
    <citation type="submission" date="2018-10" db="EMBL/GenBank/DDBJ databases">
        <title>Corynebacterium macginleyi genome sequencing and assembly of the type strain and two clinical samples.</title>
        <authorList>
            <person name="Bernier A.-M."/>
            <person name="Bernard K."/>
        </authorList>
    </citation>
    <scope>NUCLEOTIDE SEQUENCE [LARGE SCALE GENOMIC DNA]</scope>
    <source>
        <strain evidence="6 7">NML 120205</strain>
    </source>
</reference>
<dbReference type="InterPro" id="IPR037171">
    <property type="entry name" value="NagB/RpiA_transferase-like"/>
</dbReference>
<dbReference type="SUPFAM" id="SSF100950">
    <property type="entry name" value="NagB/RpiA/CoA transferase-like"/>
    <property type="match status" value="1"/>
</dbReference>
<dbReference type="GO" id="GO:0042802">
    <property type="term" value="F:identical protein binding"/>
    <property type="evidence" value="ECO:0007669"/>
    <property type="project" value="TreeGrafter"/>
</dbReference>
<dbReference type="PANTHER" id="PTHR11280:SF5">
    <property type="entry name" value="GLUCOSAMINE-6-PHOSPHATE ISOMERASE"/>
    <property type="match status" value="1"/>
</dbReference>
<keyword evidence="8" id="KW-1185">Reference proteome</keyword>
<evidence type="ECO:0000256" key="1">
    <source>
        <dbReference type="ARBA" id="ARBA00022801"/>
    </source>
</evidence>
<dbReference type="CDD" id="cd01399">
    <property type="entry name" value="GlcN6P_deaminase"/>
    <property type="match status" value="1"/>
</dbReference>
<evidence type="ECO:0000313" key="7">
    <source>
        <dbReference type="Proteomes" id="UP000270649"/>
    </source>
</evidence>
<dbReference type="GO" id="GO:0006043">
    <property type="term" value="P:glucosamine catabolic process"/>
    <property type="evidence" value="ECO:0007669"/>
    <property type="project" value="TreeGrafter"/>
</dbReference>
<accession>A0A3M0GQH3</accession>
<dbReference type="GO" id="GO:0005975">
    <property type="term" value="P:carbohydrate metabolic process"/>
    <property type="evidence" value="ECO:0007669"/>
    <property type="project" value="InterPro"/>
</dbReference>
<name>A0A3M0GQH3_9CORY</name>
<dbReference type="GO" id="GO:0004342">
    <property type="term" value="F:glucosamine-6-phosphate deaminase activity"/>
    <property type="evidence" value="ECO:0007669"/>
    <property type="project" value="UniProtKB-UniRule"/>
</dbReference>
<dbReference type="Proteomes" id="UP000270649">
    <property type="component" value="Unassembled WGS sequence"/>
</dbReference>
<proteinExistence type="predicted"/>
<organism evidence="6 7">
    <name type="scientific">Corynebacterium macginleyi</name>
    <dbReference type="NCBI Taxonomy" id="38290"/>
    <lineage>
        <taxon>Bacteria</taxon>
        <taxon>Bacillati</taxon>
        <taxon>Actinomycetota</taxon>
        <taxon>Actinomycetes</taxon>
        <taxon>Mycobacteriales</taxon>
        <taxon>Corynebacteriaceae</taxon>
        <taxon>Corynebacterium</taxon>
    </lineage>
</organism>
<dbReference type="GO" id="GO:0005737">
    <property type="term" value="C:cytoplasm"/>
    <property type="evidence" value="ECO:0007669"/>
    <property type="project" value="TreeGrafter"/>
</dbReference>
<dbReference type="InterPro" id="IPR018321">
    <property type="entry name" value="Glucosamine6P_isomerase_CS"/>
</dbReference>
<dbReference type="EC" id="3.5.99.6" evidence="3"/>
<dbReference type="EMBL" id="JAACBX020000001">
    <property type="protein sequence ID" value="MBM0242775.1"/>
    <property type="molecule type" value="Genomic_DNA"/>
</dbReference>
<dbReference type="GO" id="GO:0006046">
    <property type="term" value="P:N-acetylglucosamine catabolic process"/>
    <property type="evidence" value="ECO:0007669"/>
    <property type="project" value="UniProtKB-UniRule"/>
</dbReference>
<dbReference type="GO" id="GO:0019262">
    <property type="term" value="P:N-acetylneuraminate catabolic process"/>
    <property type="evidence" value="ECO:0007669"/>
    <property type="project" value="TreeGrafter"/>
</dbReference>
<evidence type="ECO:0000313" key="8">
    <source>
        <dbReference type="Proteomes" id="UP001518680"/>
    </source>
</evidence>
<evidence type="ECO:0000256" key="3">
    <source>
        <dbReference type="NCBIfam" id="TIGR00502"/>
    </source>
</evidence>